<evidence type="ECO:0000313" key="1">
    <source>
        <dbReference type="EMBL" id="NMG22591.1"/>
    </source>
</evidence>
<dbReference type="Pfam" id="PF09553">
    <property type="entry name" value="RE_Eco47II"/>
    <property type="match status" value="1"/>
</dbReference>
<keyword evidence="2" id="KW-1185">Reference proteome</keyword>
<dbReference type="InterPro" id="IPR019057">
    <property type="entry name" value="Restrct_endonuc_II_Eco47II"/>
</dbReference>
<dbReference type="RefSeq" id="WP_169157782.1">
    <property type="nucleotide sequence ID" value="NZ_CAWPJE010000283.1"/>
</dbReference>
<dbReference type="EMBL" id="QMEB01000280">
    <property type="protein sequence ID" value="NMG22591.1"/>
    <property type="molecule type" value="Genomic_DNA"/>
</dbReference>
<protein>
    <submittedName>
        <fullName evidence="1">Eco47II family restriction endonuclease</fullName>
    </submittedName>
</protein>
<name>A0ABX1PG94_9CYAN</name>
<gene>
    <name evidence="1" type="ORF">DP116_25355</name>
</gene>
<dbReference type="GO" id="GO:0004519">
    <property type="term" value="F:endonuclease activity"/>
    <property type="evidence" value="ECO:0007669"/>
    <property type="project" value="UniProtKB-KW"/>
</dbReference>
<evidence type="ECO:0000313" key="2">
    <source>
        <dbReference type="Proteomes" id="UP000718564"/>
    </source>
</evidence>
<keyword evidence="1" id="KW-0255">Endonuclease</keyword>
<keyword evidence="1" id="KW-0378">Hydrolase</keyword>
<accession>A0ABX1PG94</accession>
<dbReference type="Proteomes" id="UP000718564">
    <property type="component" value="Unassembled WGS sequence"/>
</dbReference>
<sequence>MSYLSYIADDDLKSAVKIVVDCILETQQKAEEAMYKNVIYPFSAIFDGAVQGFDLNDWLTKERARQSQKTVQNQIGYFHQNILGSIPGWRVLPQGFDICNDTRQIFAEIKNKYNTVKGSDKFGIYDYLSNRLNEPDYQGFTAYYVEIIPNTKKPYDRAFTPSDRTTSTRRPLNEKIRQISGQAFYDMATGVPGALSMLFNVLPDVIGEVSGLDRLSEQQRASYKTLFDRAY</sequence>
<keyword evidence="1" id="KW-0540">Nuclease</keyword>
<reference evidence="1 2" key="1">
    <citation type="submission" date="2018-06" db="EMBL/GenBank/DDBJ databases">
        <title>Comparative genomics of Brasilonema spp. strains.</title>
        <authorList>
            <person name="Alvarenga D.O."/>
            <person name="Fiore M.F."/>
            <person name="Varani A.M."/>
        </authorList>
    </citation>
    <scope>NUCLEOTIDE SEQUENCE [LARGE SCALE GENOMIC DNA]</scope>
    <source>
        <strain evidence="1 2">SPC951</strain>
    </source>
</reference>
<proteinExistence type="predicted"/>
<comment type="caution">
    <text evidence="1">The sequence shown here is derived from an EMBL/GenBank/DDBJ whole genome shotgun (WGS) entry which is preliminary data.</text>
</comment>
<organism evidence="1 2">
    <name type="scientific">Brasilonema bromeliae SPC951</name>
    <dbReference type="NCBI Taxonomy" id="385972"/>
    <lineage>
        <taxon>Bacteria</taxon>
        <taxon>Bacillati</taxon>
        <taxon>Cyanobacteriota</taxon>
        <taxon>Cyanophyceae</taxon>
        <taxon>Nostocales</taxon>
        <taxon>Scytonemataceae</taxon>
        <taxon>Brasilonema</taxon>
        <taxon>Bromeliae group (in: Brasilonema)</taxon>
    </lineage>
</organism>